<evidence type="ECO:0000313" key="3">
    <source>
        <dbReference type="Proteomes" id="UP001293718"/>
    </source>
</evidence>
<name>A0ABU5ICN6_9BURK</name>
<protein>
    <submittedName>
        <fullName evidence="2">Chemotaxis protein CheW</fullName>
    </submittedName>
</protein>
<gene>
    <name evidence="2" type="ORF">SM757_09900</name>
</gene>
<dbReference type="InterPro" id="IPR036061">
    <property type="entry name" value="CheW-like_dom_sf"/>
</dbReference>
<dbReference type="InterPro" id="IPR002545">
    <property type="entry name" value="CheW-lke_dom"/>
</dbReference>
<evidence type="ECO:0000313" key="2">
    <source>
        <dbReference type="EMBL" id="MDZ5456882.1"/>
    </source>
</evidence>
<dbReference type="Pfam" id="PF01584">
    <property type="entry name" value="CheW"/>
    <property type="match status" value="2"/>
</dbReference>
<accession>A0ABU5ICN6</accession>
<organism evidence="2 3">
    <name type="scientific">Azohydromonas lata</name>
    <dbReference type="NCBI Taxonomy" id="45677"/>
    <lineage>
        <taxon>Bacteria</taxon>
        <taxon>Pseudomonadati</taxon>
        <taxon>Pseudomonadota</taxon>
        <taxon>Betaproteobacteria</taxon>
        <taxon>Burkholderiales</taxon>
        <taxon>Sphaerotilaceae</taxon>
        <taxon>Azohydromonas</taxon>
    </lineage>
</organism>
<comment type="caution">
    <text evidence="2">The sequence shown here is derived from an EMBL/GenBank/DDBJ whole genome shotgun (WGS) entry which is preliminary data.</text>
</comment>
<dbReference type="EMBL" id="JAXOJX010000012">
    <property type="protein sequence ID" value="MDZ5456882.1"/>
    <property type="molecule type" value="Genomic_DNA"/>
</dbReference>
<dbReference type="Proteomes" id="UP001293718">
    <property type="component" value="Unassembled WGS sequence"/>
</dbReference>
<dbReference type="SUPFAM" id="SSF50341">
    <property type="entry name" value="CheW-like"/>
    <property type="match status" value="3"/>
</dbReference>
<evidence type="ECO:0000259" key="1">
    <source>
        <dbReference type="Pfam" id="PF01584"/>
    </source>
</evidence>
<sequence length="451" mass="47964">MSGHGRYARLRIGDQELAVASDAVAQAVSVEASRPLPRRSGALASTCATPWGMVPLLDLALWLNMGHATTPGHQALLLHSAGKAVAVRVSSLHGVAAAASVSRLHHDDDPSELFQSCVRWADAGTAALLEVKRLMDLTQVWCEDNGLSWGMVTQDSDVSPVQRQPHAILNAGGLRWAIPAQHLLEVAPATALELVLPPGSHARGIGSWRARKMPVLDLAALRDEQDRTMGAKLWAVVCSGQLSAAVLVNEARQLLQLAVPPHADQFEPAMAPDGSEVLRVDVERLLRALPEAEISRGSRADHSRMASVASCPHASGAVSYLLFEADTTYATPVDRVVHVVALQPATIVQLMRGDARLSFRGQSLPLVLLPAYSCREAVNAPQVAIVVAMPDGGLAAIAVHRVTAWAQGAAVQLGAMRAAAFGEFQTITVTRAGQRTTHMVIDLDQVAYMLA</sequence>
<feature type="domain" description="CheW-like" evidence="1">
    <location>
        <begin position="320"/>
        <end position="446"/>
    </location>
</feature>
<keyword evidence="3" id="KW-1185">Reference proteome</keyword>
<reference evidence="2 3" key="1">
    <citation type="submission" date="2023-11" db="EMBL/GenBank/DDBJ databases">
        <title>Draft genome of Azohydromonas lata strain H1 (DSM1123), a polyhydroxyalkanoate producer.</title>
        <authorList>
            <person name="Traversa D."/>
            <person name="D'Addabbo P."/>
            <person name="Pazzani C."/>
            <person name="Manzari C."/>
            <person name="Chiara M."/>
            <person name="Scrascia M."/>
        </authorList>
    </citation>
    <scope>NUCLEOTIDE SEQUENCE [LARGE SCALE GENOMIC DNA]</scope>
    <source>
        <strain evidence="2 3">H1</strain>
    </source>
</reference>
<proteinExistence type="predicted"/>
<feature type="domain" description="CheW-like" evidence="1">
    <location>
        <begin position="10"/>
        <end position="136"/>
    </location>
</feature>
<dbReference type="RefSeq" id="WP_322465318.1">
    <property type="nucleotide sequence ID" value="NZ_JAXOJX010000012.1"/>
</dbReference>